<protein>
    <recommendedName>
        <fullName evidence="4">Prepilin-type N-terminal cleavage/methylation domain-containing protein</fullName>
    </recommendedName>
</protein>
<sequence length="163" mass="17992">MADGNKGYTLIELVIALGIFIIITSGVLILLNGIAMTDTKEAAKSVDAILEKLRLDTMAKGSKSYLHIYYYGNGIYMKVSNEQNSALAELDSDSGKRIGRKMSVYYWENGGTEKLLESDESIAISFNRSSGSFSSNYSSIKFTYSNRSSVIKCIKETGRHEVN</sequence>
<dbReference type="PROSITE" id="PS00409">
    <property type="entry name" value="PROKAR_NTER_METHYL"/>
    <property type="match status" value="1"/>
</dbReference>
<dbReference type="EMBL" id="FOWD01000041">
    <property type="protein sequence ID" value="SFO57087.1"/>
    <property type="molecule type" value="Genomic_DNA"/>
</dbReference>
<evidence type="ECO:0000313" key="3">
    <source>
        <dbReference type="Proteomes" id="UP000198806"/>
    </source>
</evidence>
<dbReference type="STRING" id="1527.SAMN04489757_14116"/>
<evidence type="ECO:0000313" key="2">
    <source>
        <dbReference type="EMBL" id="SFO57087.1"/>
    </source>
</evidence>
<organism evidence="2 3">
    <name type="scientific">Anaerocolumna aminovalerica</name>
    <dbReference type="NCBI Taxonomy" id="1527"/>
    <lineage>
        <taxon>Bacteria</taxon>
        <taxon>Bacillati</taxon>
        <taxon>Bacillota</taxon>
        <taxon>Clostridia</taxon>
        <taxon>Lachnospirales</taxon>
        <taxon>Lachnospiraceae</taxon>
        <taxon>Anaerocolumna</taxon>
    </lineage>
</organism>
<gene>
    <name evidence="2" type="ORF">SAMN04489757_14116</name>
</gene>
<evidence type="ECO:0000256" key="1">
    <source>
        <dbReference type="SAM" id="Phobius"/>
    </source>
</evidence>
<feature type="transmembrane region" description="Helical" evidence="1">
    <location>
        <begin position="13"/>
        <end position="35"/>
    </location>
</feature>
<keyword evidence="3" id="KW-1185">Reference proteome</keyword>
<name>A0A1I5I968_9FIRM</name>
<reference evidence="2 3" key="1">
    <citation type="submission" date="2016-10" db="EMBL/GenBank/DDBJ databases">
        <authorList>
            <person name="de Groot N.N."/>
        </authorList>
    </citation>
    <scope>NUCLEOTIDE SEQUENCE [LARGE SCALE GENOMIC DNA]</scope>
    <source>
        <strain evidence="2 3">DSM 1283</strain>
    </source>
</reference>
<proteinExistence type="predicted"/>
<keyword evidence="1" id="KW-1133">Transmembrane helix</keyword>
<accession>A0A1I5I968</accession>
<dbReference type="InterPro" id="IPR012902">
    <property type="entry name" value="N_methyl_site"/>
</dbReference>
<keyword evidence="1" id="KW-0812">Transmembrane</keyword>
<dbReference type="OrthoDB" id="9975532at2"/>
<dbReference type="Proteomes" id="UP000198806">
    <property type="component" value="Unassembled WGS sequence"/>
</dbReference>
<keyword evidence="1" id="KW-0472">Membrane</keyword>
<dbReference type="Pfam" id="PF07963">
    <property type="entry name" value="N_methyl"/>
    <property type="match status" value="1"/>
</dbReference>
<evidence type="ECO:0008006" key="4">
    <source>
        <dbReference type="Google" id="ProtNLM"/>
    </source>
</evidence>
<dbReference type="RefSeq" id="WP_091688258.1">
    <property type="nucleotide sequence ID" value="NZ_BAABFM010000038.1"/>
</dbReference>
<dbReference type="AlphaFoldDB" id="A0A1I5I968"/>